<feature type="transmembrane region" description="Helical" evidence="8">
    <location>
        <begin position="37"/>
        <end position="56"/>
    </location>
</feature>
<evidence type="ECO:0000256" key="1">
    <source>
        <dbReference type="ARBA" id="ARBA00004651"/>
    </source>
</evidence>
<evidence type="ECO:0000313" key="11">
    <source>
        <dbReference type="Proteomes" id="UP001141552"/>
    </source>
</evidence>
<keyword evidence="6 8" id="KW-1133">Transmembrane helix</keyword>
<accession>A0A9Q0F238</accession>
<feature type="transmembrane region" description="Helical" evidence="8">
    <location>
        <begin position="167"/>
        <end position="188"/>
    </location>
</feature>
<dbReference type="Pfam" id="PF04535">
    <property type="entry name" value="CASP_dom"/>
    <property type="match status" value="1"/>
</dbReference>
<keyword evidence="7 8" id="KW-0472">Membrane</keyword>
<dbReference type="GO" id="GO:0005886">
    <property type="term" value="C:plasma membrane"/>
    <property type="evidence" value="ECO:0007669"/>
    <property type="project" value="UniProtKB-SubCell"/>
</dbReference>
<evidence type="ECO:0000256" key="8">
    <source>
        <dbReference type="RuleBase" id="RU361233"/>
    </source>
</evidence>
<evidence type="ECO:0000256" key="3">
    <source>
        <dbReference type="ARBA" id="ARBA00011489"/>
    </source>
</evidence>
<keyword evidence="4 8" id="KW-1003">Cell membrane</keyword>
<evidence type="ECO:0000259" key="9">
    <source>
        <dbReference type="Pfam" id="PF04535"/>
    </source>
</evidence>
<name>A0A9Q0F238_9ROSI</name>
<dbReference type="NCBIfam" id="TIGR01569">
    <property type="entry name" value="A_tha_TIGR01569"/>
    <property type="match status" value="1"/>
</dbReference>
<feature type="transmembrane region" description="Helical" evidence="8">
    <location>
        <begin position="76"/>
        <end position="100"/>
    </location>
</feature>
<evidence type="ECO:0000256" key="4">
    <source>
        <dbReference type="ARBA" id="ARBA00022475"/>
    </source>
</evidence>
<dbReference type="Proteomes" id="UP001141552">
    <property type="component" value="Unassembled WGS sequence"/>
</dbReference>
<evidence type="ECO:0000313" key="10">
    <source>
        <dbReference type="EMBL" id="KAJ4823182.1"/>
    </source>
</evidence>
<sequence length="194" mass="21748">MSTGSATENGSLQAKAFDLSSTGQPMKQRGFFVAQRVLRVLAIAFSVVAISVMVTAKETTYLFTIRIEGRYSFTASYRFLLAVDAILCGFSVLSMIFVWFQSHQEFNSRTYFFLLLHDMVMMLLMMSGCAAATATGYVARYGEPKLYWMAVCNAAHKLCNTLTFSLVFSYLIFFCYLALNVMGAYKLMSPPTKE</sequence>
<evidence type="ECO:0000256" key="2">
    <source>
        <dbReference type="ARBA" id="ARBA00007651"/>
    </source>
</evidence>
<comment type="subcellular location">
    <subcellularLocation>
        <location evidence="1 8">Cell membrane</location>
        <topology evidence="1 8">Multi-pass membrane protein</topology>
    </subcellularLocation>
</comment>
<keyword evidence="11" id="KW-1185">Reference proteome</keyword>
<dbReference type="InterPro" id="IPR006702">
    <property type="entry name" value="CASP_dom"/>
</dbReference>
<dbReference type="InterPro" id="IPR044173">
    <property type="entry name" value="CASPL"/>
</dbReference>
<dbReference type="PANTHER" id="PTHR36488:SF8">
    <property type="entry name" value="CASP-LIKE PROTEIN 1U1"/>
    <property type="match status" value="1"/>
</dbReference>
<dbReference type="PANTHER" id="PTHR36488">
    <property type="entry name" value="CASP-LIKE PROTEIN 1U1"/>
    <property type="match status" value="1"/>
</dbReference>
<comment type="caution">
    <text evidence="10">The sequence shown here is derived from an EMBL/GenBank/DDBJ whole genome shotgun (WGS) entry which is preliminary data.</text>
</comment>
<gene>
    <name evidence="10" type="ORF">Tsubulata_015122</name>
</gene>
<feature type="transmembrane region" description="Helical" evidence="8">
    <location>
        <begin position="112"/>
        <end position="139"/>
    </location>
</feature>
<evidence type="ECO:0000256" key="5">
    <source>
        <dbReference type="ARBA" id="ARBA00022692"/>
    </source>
</evidence>
<dbReference type="AlphaFoldDB" id="A0A9Q0F238"/>
<reference evidence="10" key="1">
    <citation type="submission" date="2022-02" db="EMBL/GenBank/DDBJ databases">
        <authorList>
            <person name="Henning P.M."/>
            <person name="McCubbin A.G."/>
            <person name="Shore J.S."/>
        </authorList>
    </citation>
    <scope>NUCLEOTIDE SEQUENCE</scope>
    <source>
        <strain evidence="10">F60SS</strain>
        <tissue evidence="10">Leaves</tissue>
    </source>
</reference>
<reference evidence="10" key="2">
    <citation type="journal article" date="2023" name="Plants (Basel)">
        <title>Annotation of the Turnera subulata (Passifloraceae) Draft Genome Reveals the S-Locus Evolved after the Divergence of Turneroideae from Passifloroideae in a Stepwise Manner.</title>
        <authorList>
            <person name="Henning P.M."/>
            <person name="Roalson E.H."/>
            <person name="Mir W."/>
            <person name="McCubbin A.G."/>
            <person name="Shore J.S."/>
        </authorList>
    </citation>
    <scope>NUCLEOTIDE SEQUENCE</scope>
    <source>
        <strain evidence="10">F60SS</strain>
    </source>
</reference>
<evidence type="ECO:0000256" key="6">
    <source>
        <dbReference type="ARBA" id="ARBA00022989"/>
    </source>
</evidence>
<organism evidence="10 11">
    <name type="scientific">Turnera subulata</name>
    <dbReference type="NCBI Taxonomy" id="218843"/>
    <lineage>
        <taxon>Eukaryota</taxon>
        <taxon>Viridiplantae</taxon>
        <taxon>Streptophyta</taxon>
        <taxon>Embryophyta</taxon>
        <taxon>Tracheophyta</taxon>
        <taxon>Spermatophyta</taxon>
        <taxon>Magnoliopsida</taxon>
        <taxon>eudicotyledons</taxon>
        <taxon>Gunneridae</taxon>
        <taxon>Pentapetalae</taxon>
        <taxon>rosids</taxon>
        <taxon>fabids</taxon>
        <taxon>Malpighiales</taxon>
        <taxon>Passifloraceae</taxon>
        <taxon>Turnera</taxon>
    </lineage>
</organism>
<keyword evidence="5 8" id="KW-0812">Transmembrane</keyword>
<comment type="similarity">
    <text evidence="2 8">Belongs to the Casparian strip membrane proteins (CASP) family.</text>
</comment>
<dbReference type="EMBL" id="JAKUCV010007504">
    <property type="protein sequence ID" value="KAJ4823182.1"/>
    <property type="molecule type" value="Genomic_DNA"/>
</dbReference>
<evidence type="ECO:0000256" key="7">
    <source>
        <dbReference type="ARBA" id="ARBA00023136"/>
    </source>
</evidence>
<dbReference type="InterPro" id="IPR006459">
    <property type="entry name" value="CASP/CASPL"/>
</dbReference>
<dbReference type="OrthoDB" id="992805at2759"/>
<proteinExistence type="inferred from homology"/>
<comment type="subunit">
    <text evidence="3 8">Homodimer and heterodimers.</text>
</comment>
<protein>
    <recommendedName>
        <fullName evidence="8">CASP-like protein</fullName>
    </recommendedName>
</protein>
<feature type="domain" description="Casparian strip membrane protein" evidence="9">
    <location>
        <begin position="30"/>
        <end position="175"/>
    </location>
</feature>